<comment type="similarity">
    <text evidence="1">Belongs to the small GTPase superfamily. Rab family.</text>
</comment>
<gene>
    <name evidence="5" type="ORF">NDES1114_LOCUS3392</name>
</gene>
<dbReference type="GO" id="GO:0005525">
    <property type="term" value="F:GTP binding"/>
    <property type="evidence" value="ECO:0007669"/>
    <property type="project" value="UniProtKB-KW"/>
</dbReference>
<name>A0A7S1PP35_NEODS</name>
<feature type="compositionally biased region" description="Basic and acidic residues" evidence="4">
    <location>
        <begin position="204"/>
        <end position="220"/>
    </location>
</feature>
<dbReference type="SMART" id="SM00173">
    <property type="entry name" value="RAS"/>
    <property type="match status" value="1"/>
</dbReference>
<dbReference type="PANTHER" id="PTHR47981">
    <property type="entry name" value="RAB FAMILY"/>
    <property type="match status" value="1"/>
</dbReference>
<dbReference type="FunFam" id="3.40.50.300:FF:001447">
    <property type="entry name" value="Ras-related protein Rab-1B"/>
    <property type="match status" value="1"/>
</dbReference>
<dbReference type="PROSITE" id="PS51419">
    <property type="entry name" value="RAB"/>
    <property type="match status" value="1"/>
</dbReference>
<organism evidence="5">
    <name type="scientific">Neobodo designis</name>
    <name type="common">Flagellated protozoan</name>
    <name type="synonym">Bodo designis</name>
    <dbReference type="NCBI Taxonomy" id="312471"/>
    <lineage>
        <taxon>Eukaryota</taxon>
        <taxon>Discoba</taxon>
        <taxon>Euglenozoa</taxon>
        <taxon>Kinetoplastea</taxon>
        <taxon>Metakinetoplastina</taxon>
        <taxon>Neobodonida</taxon>
        <taxon>Neobodo</taxon>
    </lineage>
</organism>
<keyword evidence="2" id="KW-0547">Nucleotide-binding</keyword>
<evidence type="ECO:0000256" key="3">
    <source>
        <dbReference type="ARBA" id="ARBA00023134"/>
    </source>
</evidence>
<dbReference type="Pfam" id="PF00071">
    <property type="entry name" value="Ras"/>
    <property type="match status" value="1"/>
</dbReference>
<evidence type="ECO:0000313" key="5">
    <source>
        <dbReference type="EMBL" id="CAD9093965.1"/>
    </source>
</evidence>
<protein>
    <recommendedName>
        <fullName evidence="6">Ras-related protein Rab</fullName>
    </recommendedName>
</protein>
<keyword evidence="3" id="KW-0342">GTP-binding</keyword>
<dbReference type="GO" id="GO:0008333">
    <property type="term" value="P:endosome to lysosome transport"/>
    <property type="evidence" value="ECO:0007669"/>
    <property type="project" value="TreeGrafter"/>
</dbReference>
<dbReference type="NCBIfam" id="TIGR00231">
    <property type="entry name" value="small_GTP"/>
    <property type="match status" value="1"/>
</dbReference>
<evidence type="ECO:0000256" key="4">
    <source>
        <dbReference type="SAM" id="MobiDB-lite"/>
    </source>
</evidence>
<dbReference type="GO" id="GO:0045335">
    <property type="term" value="C:phagocytic vesicle"/>
    <property type="evidence" value="ECO:0007669"/>
    <property type="project" value="TreeGrafter"/>
</dbReference>
<dbReference type="GO" id="GO:0005764">
    <property type="term" value="C:lysosome"/>
    <property type="evidence" value="ECO:0007669"/>
    <property type="project" value="TreeGrafter"/>
</dbReference>
<dbReference type="SMART" id="SM00174">
    <property type="entry name" value="RHO"/>
    <property type="match status" value="1"/>
</dbReference>
<dbReference type="InterPro" id="IPR001806">
    <property type="entry name" value="Small_GTPase"/>
</dbReference>
<dbReference type="SMART" id="SM00175">
    <property type="entry name" value="RAB"/>
    <property type="match status" value="1"/>
</dbReference>
<sequence length="220" mass="24427">MAASSSQDKMYKVLMVGRAAVGKTCILRRYCLEYFSDQVVPTLGCDFVLKTLQNYEGQGDVKLQIWDIAGQDYAPHVSHVFFRGAFAAVVACDITSERSYEVAAQWKRDIDAKVFFPGTPKNIPCVIMLNKCDMGGSHMSDEQLDAFCAEHKFIGWFAVSAKTGENLDTAFEALLKKIRQMDEDRQKATGPQPVKATGAQPVDVSRKPTEKPAEEKKCPC</sequence>
<dbReference type="SMART" id="SM00176">
    <property type="entry name" value="RAN"/>
    <property type="match status" value="1"/>
</dbReference>
<accession>A0A7S1PP35</accession>
<dbReference type="Gene3D" id="3.40.50.300">
    <property type="entry name" value="P-loop containing nucleotide triphosphate hydrolases"/>
    <property type="match status" value="1"/>
</dbReference>
<dbReference type="InterPro" id="IPR005225">
    <property type="entry name" value="Small_GTP-bd"/>
</dbReference>
<dbReference type="GO" id="GO:0090385">
    <property type="term" value="P:phagosome-lysosome fusion"/>
    <property type="evidence" value="ECO:0007669"/>
    <property type="project" value="TreeGrafter"/>
</dbReference>
<proteinExistence type="inferred from homology"/>
<dbReference type="PRINTS" id="PR00449">
    <property type="entry name" value="RASTRNSFRMNG"/>
</dbReference>
<feature type="region of interest" description="Disordered" evidence="4">
    <location>
        <begin position="182"/>
        <end position="220"/>
    </location>
</feature>
<evidence type="ECO:0008006" key="6">
    <source>
        <dbReference type="Google" id="ProtNLM"/>
    </source>
</evidence>
<dbReference type="GO" id="GO:0003924">
    <property type="term" value="F:GTPase activity"/>
    <property type="evidence" value="ECO:0007669"/>
    <property type="project" value="InterPro"/>
</dbReference>
<dbReference type="EMBL" id="HBGF01004980">
    <property type="protein sequence ID" value="CAD9093965.1"/>
    <property type="molecule type" value="Transcribed_RNA"/>
</dbReference>
<evidence type="ECO:0000256" key="1">
    <source>
        <dbReference type="ARBA" id="ARBA00006270"/>
    </source>
</evidence>
<dbReference type="GO" id="GO:0005770">
    <property type="term" value="C:late endosome"/>
    <property type="evidence" value="ECO:0007669"/>
    <property type="project" value="TreeGrafter"/>
</dbReference>
<dbReference type="InterPro" id="IPR027417">
    <property type="entry name" value="P-loop_NTPase"/>
</dbReference>
<dbReference type="PANTHER" id="PTHR47981:SF20">
    <property type="entry name" value="RAS-RELATED PROTEIN RAB-7A"/>
    <property type="match status" value="1"/>
</dbReference>
<dbReference type="AlphaFoldDB" id="A0A7S1PP35"/>
<reference evidence="5" key="1">
    <citation type="submission" date="2021-01" db="EMBL/GenBank/DDBJ databases">
        <authorList>
            <person name="Corre E."/>
            <person name="Pelletier E."/>
            <person name="Niang G."/>
            <person name="Scheremetjew M."/>
            <person name="Finn R."/>
            <person name="Kale V."/>
            <person name="Holt S."/>
            <person name="Cochrane G."/>
            <person name="Meng A."/>
            <person name="Brown T."/>
            <person name="Cohen L."/>
        </authorList>
    </citation>
    <scope>NUCLEOTIDE SEQUENCE</scope>
    <source>
        <strain evidence="5">CCAP 1951/1</strain>
    </source>
</reference>
<evidence type="ECO:0000256" key="2">
    <source>
        <dbReference type="ARBA" id="ARBA00022741"/>
    </source>
</evidence>
<dbReference type="SUPFAM" id="SSF52540">
    <property type="entry name" value="P-loop containing nucleoside triphosphate hydrolases"/>
    <property type="match status" value="1"/>
</dbReference>